<gene>
    <name evidence="1" type="ORF">AAFH49_18985</name>
</gene>
<accession>A0ABU9M1V9</accession>
<name>A0ABU9M1V9_9BACT</name>
<protein>
    <submittedName>
        <fullName evidence="1">Uncharacterized protein</fullName>
    </submittedName>
</protein>
<dbReference type="SUPFAM" id="SSF56281">
    <property type="entry name" value="Metallo-hydrolase/oxidoreductase"/>
    <property type="match status" value="1"/>
</dbReference>
<sequence>MTEHLYVRNNEAPFYGDPTVAGGQPSKIVNRLLMGSYLTLLQPAAIGGFYNVRSMGKTGWMRAADTTDEMGLKIFFLDVGQGDGALIEVGTRRFLVDAGPDAHMKSYLVKW</sequence>
<keyword evidence="2" id="KW-1185">Reference proteome</keyword>
<dbReference type="Proteomes" id="UP001479606">
    <property type="component" value="Unassembled WGS sequence"/>
</dbReference>
<feature type="non-terminal residue" evidence="1">
    <location>
        <position position="111"/>
    </location>
</feature>
<evidence type="ECO:0000313" key="2">
    <source>
        <dbReference type="Proteomes" id="UP001479606"/>
    </source>
</evidence>
<evidence type="ECO:0000313" key="1">
    <source>
        <dbReference type="EMBL" id="MEL5996307.1"/>
    </source>
</evidence>
<dbReference type="EMBL" id="JBCEVZ010000067">
    <property type="protein sequence ID" value="MEL5996307.1"/>
    <property type="molecule type" value="Genomic_DNA"/>
</dbReference>
<dbReference type="RefSeq" id="WP_342300652.1">
    <property type="nucleotide sequence ID" value="NZ_JBCEVZ010000067.1"/>
</dbReference>
<proteinExistence type="predicted"/>
<comment type="caution">
    <text evidence="1">The sequence shown here is derived from an EMBL/GenBank/DDBJ whole genome shotgun (WGS) entry which is preliminary data.</text>
</comment>
<organism evidence="1 2">
    <name type="scientific">Hymenobacter segetis</name>
    <dbReference type="NCBI Taxonomy" id="2025509"/>
    <lineage>
        <taxon>Bacteria</taxon>
        <taxon>Pseudomonadati</taxon>
        <taxon>Bacteroidota</taxon>
        <taxon>Cytophagia</taxon>
        <taxon>Cytophagales</taxon>
        <taxon>Hymenobacteraceae</taxon>
        <taxon>Hymenobacter</taxon>
    </lineage>
</organism>
<reference evidence="1 2" key="1">
    <citation type="journal article" date="2018" name="Arch. Microbiol.">
        <title>Hymenobacter segetis sp. nov., isolated from soil.</title>
        <authorList>
            <person name="Ten L.N."/>
            <person name="Lim S.J."/>
            <person name="Kim B.O."/>
            <person name="Kang I.K."/>
            <person name="Jung H.Y."/>
        </authorList>
    </citation>
    <scope>NUCLEOTIDE SEQUENCE [LARGE SCALE GENOMIC DNA]</scope>
    <source>
        <strain evidence="1 2">S7-3-11</strain>
    </source>
</reference>
<dbReference type="InterPro" id="IPR036866">
    <property type="entry name" value="RibonucZ/Hydroxyglut_hydro"/>
</dbReference>